<organism evidence="1 2">
    <name type="scientific">Conyzicola lurida</name>
    <dbReference type="NCBI Taxonomy" id="1172621"/>
    <lineage>
        <taxon>Bacteria</taxon>
        <taxon>Bacillati</taxon>
        <taxon>Actinomycetota</taxon>
        <taxon>Actinomycetes</taxon>
        <taxon>Micrococcales</taxon>
        <taxon>Microbacteriaceae</taxon>
        <taxon>Conyzicola</taxon>
    </lineage>
</organism>
<dbReference type="Proteomes" id="UP000536685">
    <property type="component" value="Unassembled WGS sequence"/>
</dbReference>
<comment type="caution">
    <text evidence="1">The sequence shown here is derived from an EMBL/GenBank/DDBJ whole genome shotgun (WGS) entry which is preliminary data.</text>
</comment>
<dbReference type="EMBL" id="JACHMJ010000001">
    <property type="protein sequence ID" value="MBB5842892.1"/>
    <property type="molecule type" value="Genomic_DNA"/>
</dbReference>
<accession>A0A841ALQ3</accession>
<evidence type="ECO:0008006" key="3">
    <source>
        <dbReference type="Google" id="ProtNLM"/>
    </source>
</evidence>
<protein>
    <recommendedName>
        <fullName evidence="3">LGFP repeat-containing protein</fullName>
    </recommendedName>
</protein>
<dbReference type="AlphaFoldDB" id="A0A841ALQ3"/>
<sequence>MPDNRLVVNRDRIDIDPGLVHVFVRGPHGGRMFDSPTGRFEVYGAILDKYLAFGGPASLLGMPLTDETGTPDGVGRFNHFQGGSIYWTPATGAHVVYGAIRARWEFLGWERSFLGYPVSDELDFDEGGRVSVFQGGEVYWWPDTDAIELHHVVVRYAGMHAFGVSSGSPTDNTYGVLGVVGAESRFATRTPRRDIRSGGSHADAVELYRGRPTGLTISSTVIEHDYGSPDSYVGAAKQAVQAAGTAVAGLVTLIPYVGPLLGAAVIAGVAEAGDDIAAWVAGIVGDDVMGSAQNTLTPKQLAVLAGRTGDSHFAGLTYKFETPLLSDGDASYKFYFTVAAE</sequence>
<evidence type="ECO:0000313" key="1">
    <source>
        <dbReference type="EMBL" id="MBB5842892.1"/>
    </source>
</evidence>
<evidence type="ECO:0000313" key="2">
    <source>
        <dbReference type="Proteomes" id="UP000536685"/>
    </source>
</evidence>
<proteinExistence type="predicted"/>
<keyword evidence="2" id="KW-1185">Reference proteome</keyword>
<reference evidence="1 2" key="1">
    <citation type="submission" date="2020-08" db="EMBL/GenBank/DDBJ databases">
        <title>Sequencing the genomes of 1000 actinobacteria strains.</title>
        <authorList>
            <person name="Klenk H.-P."/>
        </authorList>
    </citation>
    <scope>NUCLEOTIDE SEQUENCE [LARGE SCALE GENOMIC DNA]</scope>
    <source>
        <strain evidence="1 2">DSM 105784</strain>
    </source>
</reference>
<dbReference type="Pfam" id="PF08310">
    <property type="entry name" value="LGFP"/>
    <property type="match status" value="2"/>
</dbReference>
<dbReference type="RefSeq" id="WP_246376109.1">
    <property type="nucleotide sequence ID" value="NZ_JACHMJ010000001.1"/>
</dbReference>
<gene>
    <name evidence="1" type="ORF">HD599_001215</name>
</gene>
<name>A0A841ALQ3_9MICO</name>
<dbReference type="InterPro" id="IPR013207">
    <property type="entry name" value="LGFP"/>
</dbReference>